<evidence type="ECO:0000313" key="3">
    <source>
        <dbReference type="EMBL" id="MPM28793.1"/>
    </source>
</evidence>
<protein>
    <recommendedName>
        <fullName evidence="2">HTH tetR-type domain-containing protein</fullName>
    </recommendedName>
</protein>
<comment type="caution">
    <text evidence="3">The sequence shown here is derived from an EMBL/GenBank/DDBJ whole genome shotgun (WGS) entry which is preliminary data.</text>
</comment>
<gene>
    <name evidence="3" type="ORF">SDC9_75323</name>
</gene>
<dbReference type="InterPro" id="IPR050624">
    <property type="entry name" value="HTH-type_Tx_Regulator"/>
</dbReference>
<name>A0A644YQN5_9ZZZZ</name>
<dbReference type="SUPFAM" id="SSF46689">
    <property type="entry name" value="Homeodomain-like"/>
    <property type="match status" value="1"/>
</dbReference>
<organism evidence="3">
    <name type="scientific">bioreactor metagenome</name>
    <dbReference type="NCBI Taxonomy" id="1076179"/>
    <lineage>
        <taxon>unclassified sequences</taxon>
        <taxon>metagenomes</taxon>
        <taxon>ecological metagenomes</taxon>
    </lineage>
</organism>
<dbReference type="GO" id="GO:0003677">
    <property type="term" value="F:DNA binding"/>
    <property type="evidence" value="ECO:0007669"/>
    <property type="project" value="UniProtKB-KW"/>
</dbReference>
<dbReference type="EMBL" id="VSSQ01005349">
    <property type="protein sequence ID" value="MPM28793.1"/>
    <property type="molecule type" value="Genomic_DNA"/>
</dbReference>
<keyword evidence="1" id="KW-0238">DNA-binding</keyword>
<dbReference type="AlphaFoldDB" id="A0A644YQN5"/>
<dbReference type="InterPro" id="IPR001647">
    <property type="entry name" value="HTH_TetR"/>
</dbReference>
<evidence type="ECO:0000259" key="2">
    <source>
        <dbReference type="PROSITE" id="PS50977"/>
    </source>
</evidence>
<dbReference type="InterPro" id="IPR009057">
    <property type="entry name" value="Homeodomain-like_sf"/>
</dbReference>
<proteinExistence type="predicted"/>
<reference evidence="3" key="1">
    <citation type="submission" date="2019-08" db="EMBL/GenBank/DDBJ databases">
        <authorList>
            <person name="Kucharzyk K."/>
            <person name="Murdoch R.W."/>
            <person name="Higgins S."/>
            <person name="Loffler F."/>
        </authorList>
    </citation>
    <scope>NUCLEOTIDE SEQUENCE</scope>
</reference>
<sequence>MPKSYSEREKALIKTRLKEEGRLLFSQYGMKKTTVDELVRRVNIPKGTFYLFYASKELLVFDLIMEEQAAIQAELLAAAAALEHPISKESFSALLFDLYKRTTESFLFPIFTGGDYELIVRKLPDEALERNIEEDNDSISRLFALIPQARGKNMTVFSGAFRAIALLALHKNEIGAELFDDTLRLLIDGLSEKLFEVEL</sequence>
<dbReference type="PANTHER" id="PTHR43479:SF11">
    <property type="entry name" value="ACREF_ENVCD OPERON REPRESSOR-RELATED"/>
    <property type="match status" value="1"/>
</dbReference>
<dbReference type="Gene3D" id="1.10.357.10">
    <property type="entry name" value="Tetracycline Repressor, domain 2"/>
    <property type="match status" value="1"/>
</dbReference>
<dbReference type="PROSITE" id="PS50977">
    <property type="entry name" value="HTH_TETR_2"/>
    <property type="match status" value="1"/>
</dbReference>
<dbReference type="Pfam" id="PF00440">
    <property type="entry name" value="TetR_N"/>
    <property type="match status" value="1"/>
</dbReference>
<dbReference type="PANTHER" id="PTHR43479">
    <property type="entry name" value="ACREF/ENVCD OPERON REPRESSOR-RELATED"/>
    <property type="match status" value="1"/>
</dbReference>
<evidence type="ECO:0000256" key="1">
    <source>
        <dbReference type="ARBA" id="ARBA00023125"/>
    </source>
</evidence>
<accession>A0A644YQN5</accession>
<feature type="domain" description="HTH tetR-type" evidence="2">
    <location>
        <begin position="11"/>
        <end position="71"/>
    </location>
</feature>